<dbReference type="InterPro" id="IPR014001">
    <property type="entry name" value="Helicase_ATP-bd"/>
</dbReference>
<evidence type="ECO:0000259" key="7">
    <source>
        <dbReference type="PROSITE" id="PS51196"/>
    </source>
</evidence>
<keyword evidence="1" id="KW-0472">Membrane</keyword>
<dbReference type="SMART" id="SM00957">
    <property type="entry name" value="SecA_DEAD"/>
    <property type="match status" value="1"/>
</dbReference>
<keyword evidence="8" id="KW-0067">ATP-binding</keyword>
<dbReference type="Proteomes" id="UP000251721">
    <property type="component" value="Unassembled WGS sequence"/>
</dbReference>
<keyword evidence="8" id="KW-0547">Nucleotide-binding</keyword>
<evidence type="ECO:0000313" key="8">
    <source>
        <dbReference type="EMBL" id="SQC48268.1"/>
    </source>
</evidence>
<dbReference type="GO" id="GO:0005524">
    <property type="term" value="F:ATP binding"/>
    <property type="evidence" value="ECO:0007669"/>
    <property type="project" value="InterPro"/>
</dbReference>
<accession>A0A2X3EYZ1</accession>
<organism evidence="8 9">
    <name type="scientific">Klebsiella pneumoniae</name>
    <dbReference type="NCBI Taxonomy" id="573"/>
    <lineage>
        <taxon>Bacteria</taxon>
        <taxon>Pseudomonadati</taxon>
        <taxon>Pseudomonadota</taxon>
        <taxon>Gammaproteobacteria</taxon>
        <taxon>Enterobacterales</taxon>
        <taxon>Enterobacteriaceae</taxon>
        <taxon>Klebsiella/Raoultella group</taxon>
        <taxon>Klebsiella</taxon>
        <taxon>Klebsiella pneumoniae complex</taxon>
    </lineage>
</organism>
<dbReference type="SMART" id="SM00958">
    <property type="entry name" value="SecA_PP_bind"/>
    <property type="match status" value="1"/>
</dbReference>
<sequence>MLIKMLTKVFGSRNDRTLRRMRKVVNIINGMEPAMEKLSDDELKAKTAEFRARLEKGETLESLIPEAFAVVREASKRVFGMRHFDVQLLGGMVLNDRCIAEMRTGEGKTLTATLPAYLNALTGKGVHVVTVNDYLAQRDAENNRPLFEFLGMTVGINMSGLPAPAKREAYAADITYGTNNEYGFDYLRDNMAFSPEERVQRKLHYALVDEVDSILIDEARTPLIISGPAEDSSEMYRKVNKIIPHLIRQEKEDSDTFTGEGHFSVDEKARQVNLTERGLVLIEELLVQEGIMDEGESLYSPTNIMLMHHVTPRCAPMRCSPATLTTLSKMAKLSSSMSTLAVRCRAAAGPMVCTRPLRPKRAWRSKTRTRLWPLSPSRTTSVCTRSWRG</sequence>
<dbReference type="InterPro" id="IPR014018">
    <property type="entry name" value="SecA_motor_DEAD"/>
</dbReference>
<keyword evidence="4" id="KW-0813">Transport</keyword>
<dbReference type="SUPFAM" id="SSF81767">
    <property type="entry name" value="Pre-protein crosslinking domain of SecA"/>
    <property type="match status" value="1"/>
</dbReference>
<dbReference type="InterPro" id="IPR036670">
    <property type="entry name" value="SecA_X-link_sf"/>
</dbReference>
<dbReference type="EMBL" id="UAWQ01000019">
    <property type="protein sequence ID" value="SQC48268.1"/>
    <property type="molecule type" value="Genomic_DNA"/>
</dbReference>
<feature type="domain" description="Helicase ATP-binding" evidence="6">
    <location>
        <begin position="89"/>
        <end position="247"/>
    </location>
</feature>
<dbReference type="CDD" id="cd17928">
    <property type="entry name" value="DEXDc_SecA"/>
    <property type="match status" value="1"/>
</dbReference>
<dbReference type="InterPro" id="IPR011130">
    <property type="entry name" value="SecA_preprotein_X-link_dom"/>
</dbReference>
<dbReference type="PRINTS" id="PR00906">
    <property type="entry name" value="SECA"/>
</dbReference>
<keyword evidence="1" id="KW-1003">Cell membrane</keyword>
<dbReference type="AlphaFoldDB" id="A0A2X3EYZ1"/>
<dbReference type="Pfam" id="PF07517">
    <property type="entry name" value="SecA_DEAD"/>
    <property type="match status" value="1"/>
</dbReference>
<dbReference type="Gene3D" id="3.40.50.300">
    <property type="entry name" value="P-loop containing nucleotide triphosphate hydrolases"/>
    <property type="match status" value="1"/>
</dbReference>
<dbReference type="SUPFAM" id="SSF52540">
    <property type="entry name" value="P-loop containing nucleoside triphosphate hydrolases"/>
    <property type="match status" value="1"/>
</dbReference>
<protein>
    <submittedName>
        <fullName evidence="8">Protein export cytoplasm protein SecA ATPase RNA helicase</fullName>
    </submittedName>
</protein>
<dbReference type="PANTHER" id="PTHR30612">
    <property type="entry name" value="SECA INNER MEMBRANE COMPONENT OF SEC PROTEIN SECRETION SYSTEM"/>
    <property type="match status" value="1"/>
</dbReference>
<keyword evidence="5" id="KW-0811">Translocation</keyword>
<evidence type="ECO:0000256" key="2">
    <source>
        <dbReference type="ARBA" id="ARBA00022723"/>
    </source>
</evidence>
<dbReference type="GO" id="GO:0004386">
    <property type="term" value="F:helicase activity"/>
    <property type="evidence" value="ECO:0007669"/>
    <property type="project" value="UniProtKB-KW"/>
</dbReference>
<dbReference type="FunFam" id="3.40.50.300:FF:000081">
    <property type="entry name" value="Preprotein translocase subunit SecA"/>
    <property type="match status" value="1"/>
</dbReference>
<dbReference type="InterPro" id="IPR027417">
    <property type="entry name" value="P-loop_NTPase"/>
</dbReference>
<evidence type="ECO:0000256" key="1">
    <source>
        <dbReference type="ARBA" id="ARBA00022475"/>
    </source>
</evidence>
<gene>
    <name evidence="8" type="primary">secA_2</name>
    <name evidence="8" type="ORF">NCTC13465_04460</name>
</gene>
<dbReference type="GO" id="GO:0006886">
    <property type="term" value="P:intracellular protein transport"/>
    <property type="evidence" value="ECO:0007669"/>
    <property type="project" value="InterPro"/>
</dbReference>
<proteinExistence type="predicted"/>
<dbReference type="GO" id="GO:0005886">
    <property type="term" value="C:plasma membrane"/>
    <property type="evidence" value="ECO:0007669"/>
    <property type="project" value="TreeGrafter"/>
</dbReference>
<dbReference type="PROSITE" id="PS51196">
    <property type="entry name" value="SECA_MOTOR_DEAD"/>
    <property type="match status" value="1"/>
</dbReference>
<dbReference type="InterPro" id="IPR011115">
    <property type="entry name" value="SecA_DEAD"/>
</dbReference>
<name>A0A2X3EYZ1_KLEPN</name>
<keyword evidence="3" id="KW-0862">Zinc</keyword>
<evidence type="ECO:0000256" key="4">
    <source>
        <dbReference type="ARBA" id="ARBA00022927"/>
    </source>
</evidence>
<keyword evidence="8" id="KW-0378">Hydrolase</keyword>
<dbReference type="GO" id="GO:0006605">
    <property type="term" value="P:protein targeting"/>
    <property type="evidence" value="ECO:0007669"/>
    <property type="project" value="InterPro"/>
</dbReference>
<dbReference type="GO" id="GO:0017038">
    <property type="term" value="P:protein import"/>
    <property type="evidence" value="ECO:0007669"/>
    <property type="project" value="InterPro"/>
</dbReference>
<dbReference type="GO" id="GO:0031522">
    <property type="term" value="C:cell envelope Sec protein transport complex"/>
    <property type="evidence" value="ECO:0007669"/>
    <property type="project" value="TreeGrafter"/>
</dbReference>
<dbReference type="GO" id="GO:0043952">
    <property type="term" value="P:protein transport by the Sec complex"/>
    <property type="evidence" value="ECO:0007669"/>
    <property type="project" value="TreeGrafter"/>
</dbReference>
<dbReference type="Gene3D" id="1.20.890.70">
    <property type="entry name" value="Protein translocase subunit SecA, preprotein binding domain"/>
    <property type="match status" value="1"/>
</dbReference>
<evidence type="ECO:0000256" key="5">
    <source>
        <dbReference type="ARBA" id="ARBA00023010"/>
    </source>
</evidence>
<keyword evidence="8" id="KW-0347">Helicase</keyword>
<dbReference type="GO" id="GO:0046872">
    <property type="term" value="F:metal ion binding"/>
    <property type="evidence" value="ECO:0007669"/>
    <property type="project" value="UniProtKB-KW"/>
</dbReference>
<reference evidence="8 9" key="1">
    <citation type="submission" date="2018-06" db="EMBL/GenBank/DDBJ databases">
        <authorList>
            <consortium name="Pathogen Informatics"/>
            <person name="Doyle S."/>
        </authorList>
    </citation>
    <scope>NUCLEOTIDE SEQUENCE [LARGE SCALE GENOMIC DNA]</scope>
    <source>
        <strain evidence="8 9">NCTC13465</strain>
    </source>
</reference>
<evidence type="ECO:0000259" key="6">
    <source>
        <dbReference type="PROSITE" id="PS51192"/>
    </source>
</evidence>
<dbReference type="PANTHER" id="PTHR30612:SF0">
    <property type="entry name" value="CHLOROPLAST PROTEIN-TRANSPORTING ATPASE"/>
    <property type="match status" value="1"/>
</dbReference>
<evidence type="ECO:0000256" key="3">
    <source>
        <dbReference type="ARBA" id="ARBA00022833"/>
    </source>
</evidence>
<dbReference type="PROSITE" id="PS51192">
    <property type="entry name" value="HELICASE_ATP_BIND_1"/>
    <property type="match status" value="1"/>
</dbReference>
<keyword evidence="4" id="KW-0653">Protein transport</keyword>
<evidence type="ECO:0000313" key="9">
    <source>
        <dbReference type="Proteomes" id="UP000251721"/>
    </source>
</evidence>
<feature type="domain" description="SecA family profile" evidence="7">
    <location>
        <begin position="3"/>
        <end position="389"/>
    </location>
</feature>
<dbReference type="InterPro" id="IPR000185">
    <property type="entry name" value="SecA"/>
</dbReference>
<keyword evidence="2" id="KW-0479">Metal-binding</keyword>
<dbReference type="GO" id="GO:0005829">
    <property type="term" value="C:cytosol"/>
    <property type="evidence" value="ECO:0007669"/>
    <property type="project" value="TreeGrafter"/>
</dbReference>